<organism evidence="1 2">
    <name type="scientific">Eumeta variegata</name>
    <name type="common">Bagworm moth</name>
    <name type="synonym">Eumeta japonica</name>
    <dbReference type="NCBI Taxonomy" id="151549"/>
    <lineage>
        <taxon>Eukaryota</taxon>
        <taxon>Metazoa</taxon>
        <taxon>Ecdysozoa</taxon>
        <taxon>Arthropoda</taxon>
        <taxon>Hexapoda</taxon>
        <taxon>Insecta</taxon>
        <taxon>Pterygota</taxon>
        <taxon>Neoptera</taxon>
        <taxon>Endopterygota</taxon>
        <taxon>Lepidoptera</taxon>
        <taxon>Glossata</taxon>
        <taxon>Ditrysia</taxon>
        <taxon>Tineoidea</taxon>
        <taxon>Psychidae</taxon>
        <taxon>Oiketicinae</taxon>
        <taxon>Eumeta</taxon>
    </lineage>
</organism>
<name>A0A4C1WFY7_EUMVA</name>
<keyword evidence="2" id="KW-1185">Reference proteome</keyword>
<sequence>MQNVRRELQIGNHLKIDETLCGGACPPIAGRPRAFCTDPFIPSQSTSLPTIPCLPVPDLNRIVGRWRGLSGLRLCRRPWAYRVGSFRRNAELKCALLIRPLVTCNPFGSPIHRPSPSRARVRPKTAAIVRARRGSVGPRPRSEISV</sequence>
<accession>A0A4C1WFY7</accession>
<gene>
    <name evidence="1" type="ORF">EVAR_81369_1</name>
</gene>
<comment type="caution">
    <text evidence="1">The sequence shown here is derived from an EMBL/GenBank/DDBJ whole genome shotgun (WGS) entry which is preliminary data.</text>
</comment>
<dbReference type="EMBL" id="BGZK01000552">
    <property type="protein sequence ID" value="GBP49750.1"/>
    <property type="molecule type" value="Genomic_DNA"/>
</dbReference>
<proteinExistence type="predicted"/>
<dbReference type="Proteomes" id="UP000299102">
    <property type="component" value="Unassembled WGS sequence"/>
</dbReference>
<protein>
    <submittedName>
        <fullName evidence="1">Uncharacterized protein</fullName>
    </submittedName>
</protein>
<dbReference type="AlphaFoldDB" id="A0A4C1WFY7"/>
<evidence type="ECO:0000313" key="1">
    <source>
        <dbReference type="EMBL" id="GBP49750.1"/>
    </source>
</evidence>
<reference evidence="1 2" key="1">
    <citation type="journal article" date="2019" name="Commun. Biol.">
        <title>The bagworm genome reveals a unique fibroin gene that provides high tensile strength.</title>
        <authorList>
            <person name="Kono N."/>
            <person name="Nakamura H."/>
            <person name="Ohtoshi R."/>
            <person name="Tomita M."/>
            <person name="Numata K."/>
            <person name="Arakawa K."/>
        </authorList>
    </citation>
    <scope>NUCLEOTIDE SEQUENCE [LARGE SCALE GENOMIC DNA]</scope>
</reference>
<evidence type="ECO:0000313" key="2">
    <source>
        <dbReference type="Proteomes" id="UP000299102"/>
    </source>
</evidence>